<evidence type="ECO:0000313" key="4">
    <source>
        <dbReference type="Proteomes" id="UP001154259"/>
    </source>
</evidence>
<protein>
    <submittedName>
        <fullName evidence="1">Uncharacterized protein</fullName>
    </submittedName>
</protein>
<dbReference type="EMBL" id="CAMXCM010000004">
    <property type="protein sequence ID" value="CAI3948511.1"/>
    <property type="molecule type" value="Genomic_DNA"/>
</dbReference>
<proteinExistence type="predicted"/>
<evidence type="ECO:0000313" key="1">
    <source>
        <dbReference type="EMBL" id="CAI3948511.1"/>
    </source>
</evidence>
<dbReference type="AlphaFoldDB" id="A0A9W4TQ95"/>
<evidence type="ECO:0000313" key="2">
    <source>
        <dbReference type="EMBL" id="CAI3948988.1"/>
    </source>
</evidence>
<evidence type="ECO:0000313" key="3">
    <source>
        <dbReference type="Proteomes" id="UP001154255"/>
    </source>
</evidence>
<comment type="caution">
    <text evidence="1">The sequence shown here is derived from an EMBL/GenBank/DDBJ whole genome shotgun (WGS) entry which is preliminary data.</text>
</comment>
<accession>A0A9W4TQ95</accession>
<gene>
    <name evidence="2" type="ORF">R53529_LOCUS1582</name>
    <name evidence="1" type="ORF">R53530_LOCUS1676</name>
</gene>
<dbReference type="Proteomes" id="UP001154259">
    <property type="component" value="Unassembled WGS sequence"/>
</dbReference>
<dbReference type="RefSeq" id="WP_271790014.1">
    <property type="nucleotide sequence ID" value="NZ_CAMXCJ010000009.1"/>
</dbReference>
<keyword evidence="4" id="KW-1185">Reference proteome</keyword>
<organism evidence="1 3">
    <name type="scientific">Commensalibacter communis</name>
    <dbReference type="NCBI Taxonomy" id="2972786"/>
    <lineage>
        <taxon>Bacteria</taxon>
        <taxon>Pseudomonadati</taxon>
        <taxon>Pseudomonadota</taxon>
        <taxon>Alphaproteobacteria</taxon>
        <taxon>Acetobacterales</taxon>
        <taxon>Acetobacteraceae</taxon>
    </lineage>
</organism>
<name>A0A9W4TQ95_9PROT</name>
<dbReference type="Proteomes" id="UP001154255">
    <property type="component" value="Unassembled WGS sequence"/>
</dbReference>
<reference evidence="1" key="1">
    <citation type="submission" date="2022-10" db="EMBL/GenBank/DDBJ databases">
        <authorList>
            <person name="Botero Cardona J."/>
        </authorList>
    </citation>
    <scope>NUCLEOTIDE SEQUENCE</scope>
    <source>
        <strain evidence="1">LMG 31819</strain>
        <strain evidence="2">R-53529</strain>
    </source>
</reference>
<sequence length="356" mass="40125">MTNTINNNVVYCTNDEINYFISRDRGKSWQPVKDDRFVVRRVNGVITHGYVSPPSYIPEFASPDTFTHSSYSTTYPFAPFIKCNKNLPYDFEANLNDLRALMFNNGARFVWDRRVRLAYDARLKEMADYYKKQIALGKMTPEEAGWSSFNMRNKNLKDLRNWTHSIGLKKARMRKGDKGMSKADALKNSIANFEAKPYLPKNFSELPQTEQDKIRRPIVKKIKESYNKNPSKMHDIFKKNKAGVFNEMIEAAGRADSAVTSKFLNPKGLSLVELRLLHMSIAISAFNVLFADDPTTALIYELASDFVIFVGGFVGGGIGSRTVCIGKGQAGIICVVASSMMGGMIALEEYDHLNGK</sequence>
<dbReference type="EMBL" id="CAMXCS010000003">
    <property type="protein sequence ID" value="CAI3948988.1"/>
    <property type="molecule type" value="Genomic_DNA"/>
</dbReference>